<dbReference type="Pfam" id="PF14384">
    <property type="entry name" value="BrnA_antitoxin"/>
    <property type="match status" value="1"/>
</dbReference>
<dbReference type="InterPro" id="IPR025528">
    <property type="entry name" value="BrnA_antitoxin"/>
</dbReference>
<evidence type="ECO:0008006" key="3">
    <source>
        <dbReference type="Google" id="ProtNLM"/>
    </source>
</evidence>
<keyword evidence="2" id="KW-1185">Reference proteome</keyword>
<proteinExistence type="predicted"/>
<accession>A0A2R8AF36</accession>
<protein>
    <recommendedName>
        <fullName evidence="3">BrnA antitoxin of type II toxin-antitoxin system</fullName>
    </recommendedName>
</protein>
<dbReference type="RefSeq" id="WP_211310413.1">
    <property type="nucleotide sequence ID" value="NZ_OMKW01000004.1"/>
</dbReference>
<evidence type="ECO:0000313" key="1">
    <source>
        <dbReference type="EMBL" id="SPF30718.1"/>
    </source>
</evidence>
<dbReference type="AlphaFoldDB" id="A0A2R8AF36"/>
<gene>
    <name evidence="1" type="ORF">POI8812_03060</name>
</gene>
<dbReference type="EMBL" id="OMKW01000004">
    <property type="protein sequence ID" value="SPF30718.1"/>
    <property type="molecule type" value="Genomic_DNA"/>
</dbReference>
<organism evidence="1 2">
    <name type="scientific">Pontivivens insulae</name>
    <dbReference type="NCBI Taxonomy" id="1639689"/>
    <lineage>
        <taxon>Bacteria</taxon>
        <taxon>Pseudomonadati</taxon>
        <taxon>Pseudomonadota</taxon>
        <taxon>Alphaproteobacteria</taxon>
        <taxon>Rhodobacterales</taxon>
        <taxon>Paracoccaceae</taxon>
        <taxon>Pontivivens</taxon>
    </lineage>
</organism>
<name>A0A2R8AF36_9RHOB</name>
<dbReference type="Proteomes" id="UP000244932">
    <property type="component" value="Unassembled WGS sequence"/>
</dbReference>
<sequence>MADYTPPPERKQTREELRAETELVLWLSEQTMELKRAEMLREWVPADWADVERNVECRPARTRITLRVDADVARFFRKMGPGYQARMNAVLRTYYLSRKAKLITGPLDETVLGHPL</sequence>
<reference evidence="1 2" key="1">
    <citation type="submission" date="2018-03" db="EMBL/GenBank/DDBJ databases">
        <authorList>
            <person name="Keele B.F."/>
        </authorList>
    </citation>
    <scope>NUCLEOTIDE SEQUENCE [LARGE SCALE GENOMIC DNA]</scope>
    <source>
        <strain evidence="1 2">CeCT 8812</strain>
    </source>
</reference>
<evidence type="ECO:0000313" key="2">
    <source>
        <dbReference type="Proteomes" id="UP000244932"/>
    </source>
</evidence>